<dbReference type="EMBL" id="BGPR01124942">
    <property type="protein sequence ID" value="GBN30908.1"/>
    <property type="molecule type" value="Genomic_DNA"/>
</dbReference>
<accession>A0A4Y2MUR8</accession>
<dbReference type="EMBL" id="BGPR01124873">
    <property type="protein sequence ID" value="GBN30740.1"/>
    <property type="molecule type" value="Genomic_DNA"/>
</dbReference>
<name>A0A4Y2MUR8_ARAVE</name>
<dbReference type="EMBL" id="BGPR01124853">
    <property type="protein sequence ID" value="GBN30697.1"/>
    <property type="molecule type" value="Genomic_DNA"/>
</dbReference>
<evidence type="ECO:0000313" key="5">
    <source>
        <dbReference type="Proteomes" id="UP000499080"/>
    </source>
</evidence>
<proteinExistence type="predicted"/>
<dbReference type="AlphaFoldDB" id="A0A4Y2MUR8"/>
<organism evidence="3 5">
    <name type="scientific">Araneus ventricosus</name>
    <name type="common">Orbweaver spider</name>
    <name type="synonym">Epeira ventricosa</name>
    <dbReference type="NCBI Taxonomy" id="182803"/>
    <lineage>
        <taxon>Eukaryota</taxon>
        <taxon>Metazoa</taxon>
        <taxon>Ecdysozoa</taxon>
        <taxon>Arthropoda</taxon>
        <taxon>Chelicerata</taxon>
        <taxon>Arachnida</taxon>
        <taxon>Araneae</taxon>
        <taxon>Araneomorphae</taxon>
        <taxon>Entelegynae</taxon>
        <taxon>Araneoidea</taxon>
        <taxon>Araneidae</taxon>
        <taxon>Araneus</taxon>
    </lineage>
</organism>
<protein>
    <submittedName>
        <fullName evidence="3">Uncharacterized protein</fullName>
    </submittedName>
</protein>
<evidence type="ECO:0000313" key="2">
    <source>
        <dbReference type="EMBL" id="GBN30740.1"/>
    </source>
</evidence>
<comment type="caution">
    <text evidence="3">The sequence shown here is derived from an EMBL/GenBank/DDBJ whole genome shotgun (WGS) entry which is preliminary data.</text>
</comment>
<sequence>TSFGDAKEGGVKECVTVRQRQAIDGGDYSNLQSSDSGDMEIKGGRFVRKRLLLTMCQPWRILFQEGKLHKE</sequence>
<evidence type="ECO:0000313" key="1">
    <source>
        <dbReference type="EMBL" id="GBN30697.1"/>
    </source>
</evidence>
<evidence type="ECO:0000313" key="3">
    <source>
        <dbReference type="EMBL" id="GBN30825.1"/>
    </source>
</evidence>
<feature type="non-terminal residue" evidence="3">
    <location>
        <position position="1"/>
    </location>
</feature>
<dbReference type="EMBL" id="BGPR01124911">
    <property type="protein sequence ID" value="GBN30825.1"/>
    <property type="molecule type" value="Genomic_DNA"/>
</dbReference>
<gene>
    <name evidence="4" type="ORF">AVEN_116326_1</name>
    <name evidence="2" type="ORF">AVEN_163168_1</name>
    <name evidence="1" type="ORF">AVEN_227821_1</name>
    <name evidence="3" type="ORF">AVEN_274810_1</name>
</gene>
<keyword evidence="5" id="KW-1185">Reference proteome</keyword>
<reference evidence="3 5" key="1">
    <citation type="journal article" date="2019" name="Sci. Rep.">
        <title>Orb-weaving spider Araneus ventricosus genome elucidates the spidroin gene catalogue.</title>
        <authorList>
            <person name="Kono N."/>
            <person name="Nakamura H."/>
            <person name="Ohtoshi R."/>
            <person name="Moran D.A.P."/>
            <person name="Shinohara A."/>
            <person name="Yoshida Y."/>
            <person name="Fujiwara M."/>
            <person name="Mori M."/>
            <person name="Tomita M."/>
            <person name="Arakawa K."/>
        </authorList>
    </citation>
    <scope>NUCLEOTIDE SEQUENCE [LARGE SCALE GENOMIC DNA]</scope>
</reference>
<evidence type="ECO:0000313" key="4">
    <source>
        <dbReference type="EMBL" id="GBN30908.1"/>
    </source>
</evidence>
<dbReference type="Proteomes" id="UP000499080">
    <property type="component" value="Unassembled WGS sequence"/>
</dbReference>